<organism evidence="1 2">
    <name type="scientific">Entomophthora muscae</name>
    <dbReference type="NCBI Taxonomy" id="34485"/>
    <lineage>
        <taxon>Eukaryota</taxon>
        <taxon>Fungi</taxon>
        <taxon>Fungi incertae sedis</taxon>
        <taxon>Zoopagomycota</taxon>
        <taxon>Entomophthoromycotina</taxon>
        <taxon>Entomophthoromycetes</taxon>
        <taxon>Entomophthorales</taxon>
        <taxon>Entomophthoraceae</taxon>
        <taxon>Entomophthora</taxon>
    </lineage>
</organism>
<comment type="caution">
    <text evidence="1">The sequence shown here is derived from an EMBL/GenBank/DDBJ whole genome shotgun (WGS) entry which is preliminary data.</text>
</comment>
<evidence type="ECO:0000313" key="1">
    <source>
        <dbReference type="EMBL" id="KAJ9056845.1"/>
    </source>
</evidence>
<proteinExistence type="predicted"/>
<sequence>MVSLIHSRYDELPPWGRILMRGIAEVAKLAMLSIVPLAVLVLFSLFKVGPWSPLDVILFLWGMCEVGFHFNWKARLQAPFMRKAFVMDFDQRTRLAYRLMEHVDDAEKTLGSWLLLRPKGRLHLGYFRRWLMWLFFDKKVEEMTPEEKSHGDVILKIFESRLQPASDQPLENHALMFPTMDPMVCYPKPFIVHLAIQAVHLLAFWKLRWLGFRRCETRRLSYWFLPGDSFEPPIMYIHGIGIGFAMYLPKLQTLLEAYPKRSVVLLELPHVSMAHANVILDHDQTLHAIDAIFEHHHLGKVSLVAHSFGTLMASWIIRQRPQYLARVVLVDAVCFRMWDSTLAYNFLYAKPFSFIHDLARFFIAQDPLVTHTLSKELYWYESVLYPEDIPVPATIFLASHDWVVDAMAIEKYLAPRLPPGCNVILMDTHHGGSLIQNEHLLRVIQCV</sequence>
<accession>A0ACC2S3I3</accession>
<protein>
    <submittedName>
        <fullName evidence="1">Uncharacterized protein</fullName>
    </submittedName>
</protein>
<reference evidence="1" key="1">
    <citation type="submission" date="2022-04" db="EMBL/GenBank/DDBJ databases">
        <title>Genome of the entomopathogenic fungus Entomophthora muscae.</title>
        <authorList>
            <person name="Elya C."/>
            <person name="Lovett B.R."/>
            <person name="Lee E."/>
            <person name="Macias A.M."/>
            <person name="Hajek A.E."/>
            <person name="De Bivort B.L."/>
            <person name="Kasson M.T."/>
            <person name="De Fine Licht H.H."/>
            <person name="Stajich J.E."/>
        </authorList>
    </citation>
    <scope>NUCLEOTIDE SEQUENCE</scope>
    <source>
        <strain evidence="1">Berkeley</strain>
    </source>
</reference>
<gene>
    <name evidence="1" type="ORF">DSO57_1028744</name>
</gene>
<name>A0ACC2S3I3_9FUNG</name>
<dbReference type="Proteomes" id="UP001165960">
    <property type="component" value="Unassembled WGS sequence"/>
</dbReference>
<dbReference type="EMBL" id="QTSX02005864">
    <property type="protein sequence ID" value="KAJ9056845.1"/>
    <property type="molecule type" value="Genomic_DNA"/>
</dbReference>
<evidence type="ECO:0000313" key="2">
    <source>
        <dbReference type="Proteomes" id="UP001165960"/>
    </source>
</evidence>
<keyword evidence="2" id="KW-1185">Reference proteome</keyword>